<gene>
    <name evidence="1" type="ORF">ACFYM3_12030</name>
</gene>
<dbReference type="RefSeq" id="WP_358286680.1">
    <property type="nucleotide sequence ID" value="NZ_JBEYGJ010000027.1"/>
</dbReference>
<evidence type="ECO:0000313" key="1">
    <source>
        <dbReference type="EMBL" id="MFE9225347.1"/>
    </source>
</evidence>
<sequence length="78" mass="8815">MATDPIEYDQAMPIVAAHLAKVERAFSRTRSSHAGQPYTTVRQALLEALQHEGAQRVVPQVVDEFARRISEEPERLPF</sequence>
<accession>A0ABW6LA57</accession>
<reference evidence="1 2" key="1">
    <citation type="submission" date="2024-10" db="EMBL/GenBank/DDBJ databases">
        <title>The Natural Products Discovery Center: Release of the First 8490 Sequenced Strains for Exploring Actinobacteria Biosynthetic Diversity.</title>
        <authorList>
            <person name="Kalkreuter E."/>
            <person name="Kautsar S.A."/>
            <person name="Yang D."/>
            <person name="Bader C.D."/>
            <person name="Teijaro C.N."/>
            <person name="Fluegel L."/>
            <person name="Davis C.M."/>
            <person name="Simpson J.R."/>
            <person name="Lauterbach L."/>
            <person name="Steele A.D."/>
            <person name="Gui C."/>
            <person name="Meng S."/>
            <person name="Li G."/>
            <person name="Viehrig K."/>
            <person name="Ye F."/>
            <person name="Su P."/>
            <person name="Kiefer A.F."/>
            <person name="Nichols A."/>
            <person name="Cepeda A.J."/>
            <person name="Yan W."/>
            <person name="Fan B."/>
            <person name="Jiang Y."/>
            <person name="Adhikari A."/>
            <person name="Zheng C.-J."/>
            <person name="Schuster L."/>
            <person name="Cowan T.M."/>
            <person name="Smanski M.J."/>
            <person name="Chevrette M.G."/>
            <person name="De Carvalho L.P.S."/>
            <person name="Shen B."/>
        </authorList>
    </citation>
    <scope>NUCLEOTIDE SEQUENCE [LARGE SCALE GENOMIC DNA]</scope>
    <source>
        <strain evidence="1 2">NPDC007066</strain>
    </source>
</reference>
<evidence type="ECO:0000313" key="2">
    <source>
        <dbReference type="Proteomes" id="UP001601288"/>
    </source>
</evidence>
<comment type="caution">
    <text evidence="1">The sequence shown here is derived from an EMBL/GenBank/DDBJ whole genome shotgun (WGS) entry which is preliminary data.</text>
</comment>
<proteinExistence type="predicted"/>
<protein>
    <submittedName>
        <fullName evidence="1">Uncharacterized protein</fullName>
    </submittedName>
</protein>
<name>A0ABW6LA57_9ACTN</name>
<organism evidence="1 2">
    <name type="scientific">Streptomyces massasporeus</name>
    <dbReference type="NCBI Taxonomy" id="67324"/>
    <lineage>
        <taxon>Bacteria</taxon>
        <taxon>Bacillati</taxon>
        <taxon>Actinomycetota</taxon>
        <taxon>Actinomycetes</taxon>
        <taxon>Kitasatosporales</taxon>
        <taxon>Streptomycetaceae</taxon>
        <taxon>Streptomyces</taxon>
    </lineage>
</organism>
<keyword evidence="2" id="KW-1185">Reference proteome</keyword>
<dbReference type="EMBL" id="JBIAFP010000006">
    <property type="protein sequence ID" value="MFE9225347.1"/>
    <property type="molecule type" value="Genomic_DNA"/>
</dbReference>
<dbReference type="Proteomes" id="UP001601288">
    <property type="component" value="Unassembled WGS sequence"/>
</dbReference>